<keyword evidence="2" id="KW-0813">Transport</keyword>
<sequence length="293" mass="32523">MRGLLFSDIPKNAGEMASYFSKKMDIDIISIHDESVLKYGASKVYFYDSGFSDNLSDAIIKLNDKNKYDFIFISSTVLGREIAGILSARTGMKCLTEIFYFDNNDKIITKRLFYGGKTVMEESSDFHLFTVAPGISSADTLEKISESENLQLQKSIYEIKSRLDKNSGGEDISDAKIIVSIGRGVGSKENIQKIEPLVDILHAKLAGSRPVCLDYKWLSEDQQVGLSGKKVRPDFYIALGISGQIQHIAGIRGAKTVIAINKDKTAPIFDECDYGIVDDLFSVVDKLVNELKK</sequence>
<evidence type="ECO:0000313" key="6">
    <source>
        <dbReference type="EMBL" id="KQB35426.1"/>
    </source>
</evidence>
<feature type="domain" description="Electron transfer flavoprotein alpha subunit C-terminal" evidence="4">
    <location>
        <begin position="171"/>
        <end position="252"/>
    </location>
</feature>
<reference evidence="6 7" key="1">
    <citation type="submission" date="2015-09" db="EMBL/GenBank/DDBJ databases">
        <title>Heavy metals and arsenic resistance mechanisms in polyextremophilic archaea of the family Ferroplasmaceae.</title>
        <authorList>
            <person name="Bulaev A.G."/>
            <person name="Kanygina A.V."/>
        </authorList>
    </citation>
    <scope>NUCLEOTIDE SEQUENCE [LARGE SCALE GENOMIC DNA]</scope>
    <source>
        <strain evidence="6 7">VT</strain>
    </source>
</reference>
<dbReference type="OrthoDB" id="307696at2157"/>
<dbReference type="GeneID" id="84222515"/>
<dbReference type="SUPFAM" id="SSF52402">
    <property type="entry name" value="Adenine nucleotide alpha hydrolases-like"/>
    <property type="match status" value="1"/>
</dbReference>
<dbReference type="Gene3D" id="3.40.50.1220">
    <property type="entry name" value="TPP-binding domain"/>
    <property type="match status" value="1"/>
</dbReference>
<gene>
    <name evidence="6" type="ORF">AOG54_02980</name>
</gene>
<evidence type="ECO:0000313" key="7">
    <source>
        <dbReference type="Proteomes" id="UP000050320"/>
    </source>
</evidence>
<feature type="domain" description="Electron transfer flavoprotein alpha/beta-subunit N-terminal" evidence="5">
    <location>
        <begin position="36"/>
        <end position="142"/>
    </location>
</feature>
<evidence type="ECO:0000256" key="2">
    <source>
        <dbReference type="ARBA" id="ARBA00022448"/>
    </source>
</evidence>
<dbReference type="Pfam" id="PF01012">
    <property type="entry name" value="ETF"/>
    <property type="match status" value="1"/>
</dbReference>
<accession>A0A0Q0RYQ4</accession>
<evidence type="ECO:0000259" key="5">
    <source>
        <dbReference type="Pfam" id="PF01012"/>
    </source>
</evidence>
<dbReference type="InterPro" id="IPR014730">
    <property type="entry name" value="ETF_a/b_N"/>
</dbReference>
<dbReference type="FunFam" id="3.40.50.1220:FF:000004">
    <property type="entry name" value="Electron transfer flavoprotein"/>
    <property type="match status" value="1"/>
</dbReference>
<dbReference type="RefSeq" id="WP_048101485.1">
    <property type="nucleotide sequence ID" value="NZ_LKBG01000123.1"/>
</dbReference>
<dbReference type="SUPFAM" id="SSF52467">
    <property type="entry name" value="DHS-like NAD/FAD-binding domain"/>
    <property type="match status" value="1"/>
</dbReference>
<dbReference type="PANTHER" id="PTHR43153">
    <property type="entry name" value="ELECTRON TRANSFER FLAVOPROTEIN ALPHA"/>
    <property type="match status" value="1"/>
</dbReference>
<dbReference type="PANTHER" id="PTHR43153:SF11">
    <property type="entry name" value="ELECTRON TRANSFER FLAVOPROTEIN, SUBUNIT ALPHA (ETFA)"/>
    <property type="match status" value="1"/>
</dbReference>
<dbReference type="InterPro" id="IPR014731">
    <property type="entry name" value="ETF_asu_C"/>
</dbReference>
<evidence type="ECO:0000256" key="3">
    <source>
        <dbReference type="ARBA" id="ARBA00022630"/>
    </source>
</evidence>
<organism evidence="6 7">
    <name type="scientific">Acidiplasma aeolicum</name>
    <dbReference type="NCBI Taxonomy" id="507754"/>
    <lineage>
        <taxon>Archaea</taxon>
        <taxon>Methanobacteriati</taxon>
        <taxon>Thermoplasmatota</taxon>
        <taxon>Thermoplasmata</taxon>
        <taxon>Thermoplasmatales</taxon>
        <taxon>Ferroplasmaceae</taxon>
        <taxon>Acidiplasma</taxon>
    </lineage>
</organism>
<dbReference type="EMBL" id="LKBG01000123">
    <property type="protein sequence ID" value="KQB35426.1"/>
    <property type="molecule type" value="Genomic_DNA"/>
</dbReference>
<name>A0A0Q0RYQ4_9ARCH</name>
<proteinExistence type="inferred from homology"/>
<evidence type="ECO:0000259" key="4">
    <source>
        <dbReference type="Pfam" id="PF00766"/>
    </source>
</evidence>
<keyword evidence="7" id="KW-1185">Reference proteome</keyword>
<keyword evidence="3" id="KW-0285">Flavoprotein</keyword>
<dbReference type="GO" id="GO:0050660">
    <property type="term" value="F:flavin adenine dinucleotide binding"/>
    <property type="evidence" value="ECO:0007669"/>
    <property type="project" value="InterPro"/>
</dbReference>
<comment type="similarity">
    <text evidence="1">Belongs to the ETF alpha-subunit/FixB family.</text>
</comment>
<dbReference type="GO" id="GO:0033539">
    <property type="term" value="P:fatty acid beta-oxidation using acyl-CoA dehydrogenase"/>
    <property type="evidence" value="ECO:0007669"/>
    <property type="project" value="TreeGrafter"/>
</dbReference>
<protein>
    <submittedName>
        <fullName evidence="6">Electron transfer flavoprotein subunit alpha</fullName>
    </submittedName>
</protein>
<dbReference type="Proteomes" id="UP000050320">
    <property type="component" value="Unassembled WGS sequence"/>
</dbReference>
<dbReference type="PIRSF" id="PIRSF000089">
    <property type="entry name" value="Electra_flavoP_a"/>
    <property type="match status" value="1"/>
</dbReference>
<dbReference type="InterPro" id="IPR029035">
    <property type="entry name" value="DHS-like_NAD/FAD-binding_dom"/>
</dbReference>
<dbReference type="Gene3D" id="3.40.50.620">
    <property type="entry name" value="HUPs"/>
    <property type="match status" value="1"/>
</dbReference>
<dbReference type="Pfam" id="PF00766">
    <property type="entry name" value="ETF_alpha"/>
    <property type="match status" value="1"/>
</dbReference>
<evidence type="ECO:0000256" key="1">
    <source>
        <dbReference type="ARBA" id="ARBA00005817"/>
    </source>
</evidence>
<dbReference type="InterPro" id="IPR014729">
    <property type="entry name" value="Rossmann-like_a/b/a_fold"/>
</dbReference>
<comment type="caution">
    <text evidence="6">The sequence shown here is derived from an EMBL/GenBank/DDBJ whole genome shotgun (WGS) entry which is preliminary data.</text>
</comment>
<dbReference type="InterPro" id="IPR001308">
    <property type="entry name" value="ETF_a/FixB"/>
</dbReference>
<dbReference type="GO" id="GO:0009055">
    <property type="term" value="F:electron transfer activity"/>
    <property type="evidence" value="ECO:0007669"/>
    <property type="project" value="InterPro"/>
</dbReference>
<dbReference type="AlphaFoldDB" id="A0A0Q0RYQ4"/>